<dbReference type="InterPro" id="IPR001878">
    <property type="entry name" value="Znf_CCHC"/>
</dbReference>
<evidence type="ECO:0000313" key="4">
    <source>
        <dbReference type="EMBL" id="KAA3487447.1"/>
    </source>
</evidence>
<keyword evidence="1" id="KW-0479">Metal-binding</keyword>
<gene>
    <name evidence="4" type="ORF">EPI10_031270</name>
</gene>
<evidence type="ECO:0000256" key="2">
    <source>
        <dbReference type="SAM" id="MobiDB-lite"/>
    </source>
</evidence>
<feature type="compositionally biased region" description="Polar residues" evidence="2">
    <location>
        <begin position="43"/>
        <end position="53"/>
    </location>
</feature>
<dbReference type="Proteomes" id="UP000325315">
    <property type="component" value="Unassembled WGS sequence"/>
</dbReference>
<dbReference type="OrthoDB" id="851428at2759"/>
<name>A0A5B6X3I2_9ROSI</name>
<dbReference type="GO" id="GO:0003676">
    <property type="term" value="F:nucleic acid binding"/>
    <property type="evidence" value="ECO:0007669"/>
    <property type="project" value="InterPro"/>
</dbReference>
<evidence type="ECO:0000256" key="1">
    <source>
        <dbReference type="PROSITE-ProRule" id="PRU00047"/>
    </source>
</evidence>
<dbReference type="SMART" id="SM00343">
    <property type="entry name" value="ZnF_C2HC"/>
    <property type="match status" value="1"/>
</dbReference>
<feature type="region of interest" description="Disordered" evidence="2">
    <location>
        <begin position="1"/>
        <end position="70"/>
    </location>
</feature>
<proteinExistence type="predicted"/>
<dbReference type="Gene3D" id="4.10.60.10">
    <property type="entry name" value="Zinc finger, CCHC-type"/>
    <property type="match status" value="1"/>
</dbReference>
<dbReference type="PROSITE" id="PS50158">
    <property type="entry name" value="ZF_CCHC"/>
    <property type="match status" value="1"/>
</dbReference>
<dbReference type="EMBL" id="SMMG02000001">
    <property type="protein sequence ID" value="KAA3487447.1"/>
    <property type="molecule type" value="Genomic_DNA"/>
</dbReference>
<feature type="domain" description="CCHC-type" evidence="3">
    <location>
        <begin position="98"/>
        <end position="113"/>
    </location>
</feature>
<dbReference type="Pfam" id="PF00098">
    <property type="entry name" value="zf-CCHC"/>
    <property type="match status" value="1"/>
</dbReference>
<comment type="caution">
    <text evidence="4">The sequence shown here is derived from an EMBL/GenBank/DDBJ whole genome shotgun (WGS) entry which is preliminary data.</text>
</comment>
<evidence type="ECO:0000259" key="3">
    <source>
        <dbReference type="PROSITE" id="PS50158"/>
    </source>
</evidence>
<keyword evidence="1" id="KW-0862">Zinc</keyword>
<sequence length="192" mass="21922">MEEFYNNKKQRERKAHEFNKRSFSKSFSVPPSKKTKEEIIRDTSASRFPSRSKSIQHDSKNSVKPANSVESVRNTPKLICNHCRKLHTSECRTKLGSCYRCGSTDHFVRNCPRLAGDNCEQGDKKMSTPQKGRRLANRSGIKDMVCRSEVRAPAQKYVFRAKEEATASDVIVGIFYLFDVNTYALIDPGSNY</sequence>
<keyword evidence="5" id="KW-1185">Reference proteome</keyword>
<evidence type="ECO:0000313" key="5">
    <source>
        <dbReference type="Proteomes" id="UP000325315"/>
    </source>
</evidence>
<accession>A0A5B6X3I2</accession>
<reference evidence="5" key="1">
    <citation type="journal article" date="2019" name="Plant Biotechnol. J.">
        <title>Genome sequencing of the Australian wild diploid species Gossypium australe highlights disease resistance and delayed gland morphogenesis.</title>
        <authorList>
            <person name="Cai Y."/>
            <person name="Cai X."/>
            <person name="Wang Q."/>
            <person name="Wang P."/>
            <person name="Zhang Y."/>
            <person name="Cai C."/>
            <person name="Xu Y."/>
            <person name="Wang K."/>
            <person name="Zhou Z."/>
            <person name="Wang C."/>
            <person name="Geng S."/>
            <person name="Li B."/>
            <person name="Dong Q."/>
            <person name="Hou Y."/>
            <person name="Wang H."/>
            <person name="Ai P."/>
            <person name="Liu Z."/>
            <person name="Yi F."/>
            <person name="Sun M."/>
            <person name="An G."/>
            <person name="Cheng J."/>
            <person name="Zhang Y."/>
            <person name="Shi Q."/>
            <person name="Xie Y."/>
            <person name="Shi X."/>
            <person name="Chang Y."/>
            <person name="Huang F."/>
            <person name="Chen Y."/>
            <person name="Hong S."/>
            <person name="Mi L."/>
            <person name="Sun Q."/>
            <person name="Zhang L."/>
            <person name="Zhou B."/>
            <person name="Peng R."/>
            <person name="Zhang X."/>
            <person name="Liu F."/>
        </authorList>
    </citation>
    <scope>NUCLEOTIDE SEQUENCE [LARGE SCALE GENOMIC DNA]</scope>
    <source>
        <strain evidence="5">cv. PA1801</strain>
    </source>
</reference>
<organism evidence="4 5">
    <name type="scientific">Gossypium australe</name>
    <dbReference type="NCBI Taxonomy" id="47621"/>
    <lineage>
        <taxon>Eukaryota</taxon>
        <taxon>Viridiplantae</taxon>
        <taxon>Streptophyta</taxon>
        <taxon>Embryophyta</taxon>
        <taxon>Tracheophyta</taxon>
        <taxon>Spermatophyta</taxon>
        <taxon>Magnoliopsida</taxon>
        <taxon>eudicotyledons</taxon>
        <taxon>Gunneridae</taxon>
        <taxon>Pentapetalae</taxon>
        <taxon>rosids</taxon>
        <taxon>malvids</taxon>
        <taxon>Malvales</taxon>
        <taxon>Malvaceae</taxon>
        <taxon>Malvoideae</taxon>
        <taxon>Gossypium</taxon>
    </lineage>
</organism>
<dbReference type="AlphaFoldDB" id="A0A5B6X3I2"/>
<keyword evidence="1" id="KW-0863">Zinc-finger</keyword>
<dbReference type="GO" id="GO:0008270">
    <property type="term" value="F:zinc ion binding"/>
    <property type="evidence" value="ECO:0007669"/>
    <property type="project" value="UniProtKB-KW"/>
</dbReference>
<protein>
    <submittedName>
        <fullName evidence="4">Endogenous retrovirus group K, member 6</fullName>
    </submittedName>
</protein>